<evidence type="ECO:0000313" key="2">
    <source>
        <dbReference type="Proteomes" id="UP000006015"/>
    </source>
</evidence>
<protein>
    <submittedName>
        <fullName evidence="1">Uncharacterized protein</fullName>
    </submittedName>
</protein>
<accession>A0ABP2II25</accession>
<keyword evidence="2" id="KW-1185">Reference proteome</keyword>
<dbReference type="EMBL" id="ADNS01000013">
    <property type="protein sequence ID" value="EFG81195.1"/>
    <property type="molecule type" value="Genomic_DNA"/>
</dbReference>
<comment type="caution">
    <text evidence="1">The sequence shown here is derived from an EMBL/GenBank/DDBJ whole genome shotgun (WGS) entry which is preliminary data.</text>
</comment>
<name>A0ABP2II25_CORAM</name>
<reference evidence="1 2" key="1">
    <citation type="submission" date="2010-04" db="EMBL/GenBank/DDBJ databases">
        <authorList>
            <person name="Weinstock G."/>
            <person name="Sodergren E."/>
            <person name="Clifton S."/>
            <person name="Fulton L."/>
            <person name="Fulton B."/>
            <person name="Courtney L."/>
            <person name="Fronick C."/>
            <person name="Harrison M."/>
            <person name="Strong C."/>
            <person name="Farmer C."/>
            <person name="Delahaunty K."/>
            <person name="Markovic C."/>
            <person name="Hall O."/>
            <person name="Minx P."/>
            <person name="Tomlinson C."/>
            <person name="Mitreva M."/>
            <person name="Hou S."/>
            <person name="Wollam A."/>
            <person name="Pepin K.H."/>
            <person name="Johnson M."/>
            <person name="Bhonagiri V."/>
            <person name="Zhang X."/>
            <person name="Suruliraj S."/>
            <person name="Warren W."/>
            <person name="Chinwalla A."/>
            <person name="Mardis E.R."/>
            <person name="Wilson R.K."/>
        </authorList>
    </citation>
    <scope>NUCLEOTIDE SEQUENCE [LARGE SCALE GENOMIC DNA]</scope>
    <source>
        <strain evidence="1 2">DSM 20306</strain>
    </source>
</reference>
<proteinExistence type="predicted"/>
<dbReference type="Proteomes" id="UP000006015">
    <property type="component" value="Unassembled WGS sequence"/>
</dbReference>
<sequence>MNKSPKKFGAHPLIGNIFPTSGFCYFWGGKLRENGGRKVVGLRQLFDSAHEVA</sequence>
<organism evidence="1 2">
    <name type="scientific">Corynebacterium ammoniagenes DSM 20306</name>
    <dbReference type="NCBI Taxonomy" id="649754"/>
    <lineage>
        <taxon>Bacteria</taxon>
        <taxon>Bacillati</taxon>
        <taxon>Actinomycetota</taxon>
        <taxon>Actinomycetes</taxon>
        <taxon>Mycobacteriales</taxon>
        <taxon>Corynebacteriaceae</taxon>
        <taxon>Corynebacterium</taxon>
    </lineage>
</organism>
<gene>
    <name evidence="1" type="ORF">HMPREF0281_01630</name>
</gene>
<evidence type="ECO:0000313" key="1">
    <source>
        <dbReference type="EMBL" id="EFG81195.1"/>
    </source>
</evidence>